<feature type="compositionally biased region" description="Gly residues" evidence="1">
    <location>
        <begin position="22"/>
        <end position="31"/>
    </location>
</feature>
<reference evidence="3 4" key="1">
    <citation type="submission" date="2024-10" db="EMBL/GenBank/DDBJ databases">
        <title>The Natural Products Discovery Center: Release of the First 8490 Sequenced Strains for Exploring Actinobacteria Biosynthetic Diversity.</title>
        <authorList>
            <person name="Kalkreuter E."/>
            <person name="Kautsar S.A."/>
            <person name="Yang D."/>
            <person name="Bader C.D."/>
            <person name="Teijaro C.N."/>
            <person name="Fluegel L."/>
            <person name="Davis C.M."/>
            <person name="Simpson J.R."/>
            <person name="Lauterbach L."/>
            <person name="Steele A.D."/>
            <person name="Gui C."/>
            <person name="Meng S."/>
            <person name="Li G."/>
            <person name="Viehrig K."/>
            <person name="Ye F."/>
            <person name="Su P."/>
            <person name="Kiefer A.F."/>
            <person name="Nichols A."/>
            <person name="Cepeda A.J."/>
            <person name="Yan W."/>
            <person name="Fan B."/>
            <person name="Jiang Y."/>
            <person name="Adhikari A."/>
            <person name="Zheng C.-J."/>
            <person name="Schuster L."/>
            <person name="Cowan T.M."/>
            <person name="Smanski M.J."/>
            <person name="Chevrette M.G."/>
            <person name="De Carvalho L.P.S."/>
            <person name="Shen B."/>
        </authorList>
    </citation>
    <scope>NUCLEOTIDE SEQUENCE [LARGE SCALE GENOMIC DNA]</scope>
    <source>
        <strain evidence="3 4">NPDC020295</strain>
    </source>
</reference>
<protein>
    <submittedName>
        <fullName evidence="3">NAD(P)-dependent oxidoreductase</fullName>
    </submittedName>
</protein>
<dbReference type="InterPro" id="IPR016040">
    <property type="entry name" value="NAD(P)-bd_dom"/>
</dbReference>
<dbReference type="RefSeq" id="WP_398780444.1">
    <property type="nucleotide sequence ID" value="NZ_JBIRUT010000012.1"/>
</dbReference>
<dbReference type="Proteomes" id="UP001611397">
    <property type="component" value="Unassembled WGS sequence"/>
</dbReference>
<feature type="compositionally biased region" description="Gly residues" evidence="1">
    <location>
        <begin position="307"/>
        <end position="316"/>
    </location>
</feature>
<feature type="compositionally biased region" description="Low complexity" evidence="1">
    <location>
        <begin position="10"/>
        <end position="21"/>
    </location>
</feature>
<organism evidence="3 4">
    <name type="scientific">Streptomyces olivaceoviridis</name>
    <name type="common">Streptomyces corchorusii</name>
    <dbReference type="NCBI Taxonomy" id="1921"/>
    <lineage>
        <taxon>Bacteria</taxon>
        <taxon>Bacillati</taxon>
        <taxon>Actinomycetota</taxon>
        <taxon>Actinomycetes</taxon>
        <taxon>Kitasatosporales</taxon>
        <taxon>Streptomycetaceae</taxon>
        <taxon>Streptomyces</taxon>
    </lineage>
</organism>
<evidence type="ECO:0000256" key="1">
    <source>
        <dbReference type="SAM" id="MobiDB-lite"/>
    </source>
</evidence>
<dbReference type="InterPro" id="IPR036291">
    <property type="entry name" value="NAD(P)-bd_dom_sf"/>
</dbReference>
<keyword evidence="4" id="KW-1185">Reference proteome</keyword>
<dbReference type="PANTHER" id="PTHR43355:SF2">
    <property type="entry name" value="FLAVIN REDUCTASE (NADPH)"/>
    <property type="match status" value="1"/>
</dbReference>
<dbReference type="PANTHER" id="PTHR43355">
    <property type="entry name" value="FLAVIN REDUCTASE (NADPH)"/>
    <property type="match status" value="1"/>
</dbReference>
<proteinExistence type="predicted"/>
<dbReference type="EMBL" id="JBIRWM010000004">
    <property type="protein sequence ID" value="MFI2156213.1"/>
    <property type="molecule type" value="Genomic_DNA"/>
</dbReference>
<feature type="compositionally biased region" description="Low complexity" evidence="1">
    <location>
        <begin position="32"/>
        <end position="47"/>
    </location>
</feature>
<feature type="domain" description="NAD(P)-binding" evidence="2">
    <location>
        <begin position="71"/>
        <end position="176"/>
    </location>
</feature>
<gene>
    <name evidence="3" type="ORF">ACH49L_11060</name>
</gene>
<feature type="region of interest" description="Disordered" evidence="1">
    <location>
        <begin position="1"/>
        <end position="78"/>
    </location>
</feature>
<dbReference type="InterPro" id="IPR051606">
    <property type="entry name" value="Polyketide_Oxido-like"/>
</dbReference>
<sequence length="326" mass="33208">MADKGGASAGGVRRAVRPRGGPRAGRGGGCRCGNRGSGPRRPGPIAGDRAGPGGWDERDRGLPCRGPGRAGAGQAGRAVTTEVRARGYAATAVVRDAAGYPHLGAEDVTVVRGDVTDPRSVAGTAAGHTGAVHAVSPFSGPEQGLDTLDHGFFVKAADALLDGLAVAGVGRLVAVEPGANLLGMDRRPVMDAPGAFPTETRPFALAHTAGLHRLRERGDGPVDRVMPTPAGHLGHGGARTGRYRIAGSGCPATVLSHGCRTRISRWRWSTRSNARCGAVRGCRCPTSTTRRGSWGGGTKREENVRGSTGGDTGGGTEQVTGGRETA</sequence>
<comment type="caution">
    <text evidence="3">The sequence shown here is derived from an EMBL/GenBank/DDBJ whole genome shotgun (WGS) entry which is preliminary data.</text>
</comment>
<dbReference type="Pfam" id="PF13460">
    <property type="entry name" value="NAD_binding_10"/>
    <property type="match status" value="1"/>
</dbReference>
<feature type="compositionally biased region" description="Low complexity" evidence="1">
    <location>
        <begin position="317"/>
        <end position="326"/>
    </location>
</feature>
<dbReference type="SUPFAM" id="SSF51735">
    <property type="entry name" value="NAD(P)-binding Rossmann-fold domains"/>
    <property type="match status" value="1"/>
</dbReference>
<evidence type="ECO:0000259" key="2">
    <source>
        <dbReference type="Pfam" id="PF13460"/>
    </source>
</evidence>
<accession>A0ABW7V7T8</accession>
<dbReference type="Gene3D" id="3.40.50.720">
    <property type="entry name" value="NAD(P)-binding Rossmann-like Domain"/>
    <property type="match status" value="1"/>
</dbReference>
<evidence type="ECO:0000313" key="3">
    <source>
        <dbReference type="EMBL" id="MFI2156213.1"/>
    </source>
</evidence>
<evidence type="ECO:0000313" key="4">
    <source>
        <dbReference type="Proteomes" id="UP001611397"/>
    </source>
</evidence>
<feature type="region of interest" description="Disordered" evidence="1">
    <location>
        <begin position="286"/>
        <end position="326"/>
    </location>
</feature>
<name>A0ABW7V7T8_STROI</name>